<name>A0ABW1KVQ1_9PROT</name>
<protein>
    <submittedName>
        <fullName evidence="1">Uncharacterized protein</fullName>
    </submittedName>
</protein>
<reference evidence="1 2" key="1">
    <citation type="submission" date="2024-09" db="EMBL/GenBank/DDBJ databases">
        <authorList>
            <person name="Zhang Z.-H."/>
        </authorList>
    </citation>
    <scope>NUCLEOTIDE SEQUENCE [LARGE SCALE GENOMIC DNA]</scope>
    <source>
        <strain evidence="1 2">HHTR114</strain>
    </source>
</reference>
<accession>A0ABW1KVQ1</accession>
<evidence type="ECO:0000313" key="2">
    <source>
        <dbReference type="Proteomes" id="UP001596116"/>
    </source>
</evidence>
<organism evidence="1 2">
    <name type="scientific">Hyphococcus aureus</name>
    <dbReference type="NCBI Taxonomy" id="2666033"/>
    <lineage>
        <taxon>Bacteria</taxon>
        <taxon>Pseudomonadati</taxon>
        <taxon>Pseudomonadota</taxon>
        <taxon>Alphaproteobacteria</taxon>
        <taxon>Parvularculales</taxon>
        <taxon>Parvularculaceae</taxon>
        <taxon>Hyphococcus</taxon>
    </lineage>
</organism>
<keyword evidence="2" id="KW-1185">Reference proteome</keyword>
<proteinExistence type="predicted"/>
<dbReference type="Proteomes" id="UP001596116">
    <property type="component" value="Unassembled WGS sequence"/>
</dbReference>
<dbReference type="RefSeq" id="WP_379879896.1">
    <property type="nucleotide sequence ID" value="NZ_JBHPON010000001.1"/>
</dbReference>
<evidence type="ECO:0000313" key="1">
    <source>
        <dbReference type="EMBL" id="MFC6034763.1"/>
    </source>
</evidence>
<sequence>MIGIQSANIASALISQTRAAMATAPVGRANAAVGANPPALIVDVSGGVKREPEGYDLFKIKRNESLLDKQIEIATELGESEGAFAAALESGNASQIVSEAYKLNGLLKAESALADAVEDANQDDAKKDVAALELDGKEAVKDLIDDAADSADEAADAESSSDDVDLDAIAEEAEAAAAKERADAAAAAA</sequence>
<comment type="caution">
    <text evidence="1">The sequence shown here is derived from an EMBL/GenBank/DDBJ whole genome shotgun (WGS) entry which is preliminary data.</text>
</comment>
<dbReference type="EMBL" id="JBHPON010000001">
    <property type="protein sequence ID" value="MFC6034763.1"/>
    <property type="molecule type" value="Genomic_DNA"/>
</dbReference>
<gene>
    <name evidence="1" type="ORF">ACFMB1_04360</name>
</gene>